<dbReference type="Gene3D" id="3.40.50.2300">
    <property type="match status" value="1"/>
</dbReference>
<organism evidence="1">
    <name type="scientific">Davidia involucrata</name>
    <name type="common">Dove tree</name>
    <dbReference type="NCBI Taxonomy" id="16924"/>
    <lineage>
        <taxon>Eukaryota</taxon>
        <taxon>Viridiplantae</taxon>
        <taxon>Streptophyta</taxon>
        <taxon>Embryophyta</taxon>
        <taxon>Tracheophyta</taxon>
        <taxon>Spermatophyta</taxon>
        <taxon>Magnoliopsida</taxon>
        <taxon>eudicotyledons</taxon>
        <taxon>Gunneridae</taxon>
        <taxon>Pentapetalae</taxon>
        <taxon>asterids</taxon>
        <taxon>Cornales</taxon>
        <taxon>Nyssaceae</taxon>
        <taxon>Davidia</taxon>
    </lineage>
</organism>
<gene>
    <name evidence="1" type="ORF">Din_041073</name>
</gene>
<sequence>MRSVLVKPLGILIWVLINGYYVHSRRTEVVNIGAVFTYNSVIGRVAKVAIEAAVADVNADPGILRGTQLKLIMEDVDCNVFMGSVKGSRNTPKAVACRTTLRMGLNRIPLQKKLFVEV</sequence>
<name>A0A5B7BS12_DAVIN</name>
<proteinExistence type="predicted"/>
<evidence type="ECO:0000313" key="1">
    <source>
        <dbReference type="EMBL" id="MPA71632.1"/>
    </source>
</evidence>
<dbReference type="SUPFAM" id="SSF53822">
    <property type="entry name" value="Periplasmic binding protein-like I"/>
    <property type="match status" value="1"/>
</dbReference>
<protein>
    <submittedName>
        <fullName evidence="1">Putative glutamate receptor 3.7</fullName>
    </submittedName>
</protein>
<dbReference type="InterPro" id="IPR028082">
    <property type="entry name" value="Peripla_BP_I"/>
</dbReference>
<accession>A0A5B7BS12</accession>
<dbReference type="AlphaFoldDB" id="A0A5B7BS12"/>
<keyword evidence="1" id="KW-0675">Receptor</keyword>
<dbReference type="EMBL" id="GHES01041073">
    <property type="protein sequence ID" value="MPA71632.1"/>
    <property type="molecule type" value="Transcribed_RNA"/>
</dbReference>
<reference evidence="1" key="1">
    <citation type="submission" date="2019-08" db="EMBL/GenBank/DDBJ databases">
        <title>Reference gene set and small RNA set construction with multiple tissues from Davidia involucrata Baill.</title>
        <authorList>
            <person name="Yang H."/>
            <person name="Zhou C."/>
            <person name="Li G."/>
            <person name="Wang J."/>
            <person name="Gao P."/>
            <person name="Wang M."/>
            <person name="Wang R."/>
            <person name="Zhao Y."/>
        </authorList>
    </citation>
    <scope>NUCLEOTIDE SEQUENCE</scope>
    <source>
        <tissue evidence="1">Mixed with DoveR01_LX</tissue>
    </source>
</reference>